<dbReference type="SUPFAM" id="SSF55681">
    <property type="entry name" value="Class II aaRS and biotin synthetases"/>
    <property type="match status" value="1"/>
</dbReference>
<dbReference type="AlphaFoldDB" id="A0A4P2Q7D2"/>
<accession>A0A4P2Q7D2</accession>
<feature type="domain" description="Aminoacyl-transfer RNA synthetases class-II family profile" evidence="1">
    <location>
        <begin position="224"/>
        <end position="386"/>
    </location>
</feature>
<sequence length="391" mass="43765">MRKIVTVELATPATEMAQEEIPKQIAFLSKDIANIRFVRGGAALEFEAPEEGAGDLARAAEGIARTMQRSLRQLTRKLVYRSPACDRVEFRGGGLPAGITQMGQGQVALEGLPLRLYRYFDRTLEALGAPFSPSPILAPTLIPATTLAKCDYFRSFPHIVTFACHLPEDMPRIEDFRARHQDRDTLDERALGDMTQPEVCLSPAVCYHVYAANRDRVLPPGGARYALAGRCFRYESSKMVDLRRLWEFTMREIVFLGSREGVLALREQGNEIVARYLDEHELAGEIRTASDPFFIAPDAAAKTYFQISSETKYEISLMLPEDERVAAGSLNYHTDFFGRAFQCTVEGAGPMHSVCIAFGLERWVYAFLAQHGHDPARWPDIVRRAPEMAGL</sequence>
<dbReference type="RefSeq" id="WP_129352259.1">
    <property type="nucleotide sequence ID" value="NZ_CP012670.1"/>
</dbReference>
<gene>
    <name evidence="2" type="ORF">SOCEGT47_059250</name>
</gene>
<dbReference type="PROSITE" id="PS50862">
    <property type="entry name" value="AA_TRNA_LIGASE_II"/>
    <property type="match status" value="1"/>
</dbReference>
<dbReference type="OrthoDB" id="583154at2"/>
<protein>
    <recommendedName>
        <fullName evidence="1">Aminoacyl-transfer RNA synthetases class-II family profile domain-containing protein</fullName>
    </recommendedName>
</protein>
<organism evidence="2 3">
    <name type="scientific">Sorangium cellulosum</name>
    <name type="common">Polyangium cellulosum</name>
    <dbReference type="NCBI Taxonomy" id="56"/>
    <lineage>
        <taxon>Bacteria</taxon>
        <taxon>Pseudomonadati</taxon>
        <taxon>Myxococcota</taxon>
        <taxon>Polyangia</taxon>
        <taxon>Polyangiales</taxon>
        <taxon>Polyangiaceae</taxon>
        <taxon>Sorangium</taxon>
    </lineage>
</organism>
<name>A0A4P2Q7D2_SORCE</name>
<dbReference type="EMBL" id="CP012670">
    <property type="protein sequence ID" value="AUX25380.1"/>
    <property type="molecule type" value="Genomic_DNA"/>
</dbReference>
<evidence type="ECO:0000313" key="3">
    <source>
        <dbReference type="Proteomes" id="UP000295781"/>
    </source>
</evidence>
<dbReference type="Gene3D" id="3.30.930.10">
    <property type="entry name" value="Bira Bifunctional Protein, Domain 2"/>
    <property type="match status" value="1"/>
</dbReference>
<reference evidence="2 3" key="1">
    <citation type="submission" date="2015-09" db="EMBL/GenBank/DDBJ databases">
        <title>Sorangium comparison.</title>
        <authorList>
            <person name="Zaburannyi N."/>
            <person name="Bunk B."/>
            <person name="Overmann J."/>
            <person name="Mueller R."/>
        </authorList>
    </citation>
    <scope>NUCLEOTIDE SEQUENCE [LARGE SCALE GENOMIC DNA]</scope>
    <source>
        <strain evidence="2 3">So ceGT47</strain>
    </source>
</reference>
<dbReference type="InterPro" id="IPR045864">
    <property type="entry name" value="aa-tRNA-synth_II/BPL/LPL"/>
</dbReference>
<evidence type="ECO:0000313" key="2">
    <source>
        <dbReference type="EMBL" id="AUX25380.1"/>
    </source>
</evidence>
<evidence type="ECO:0000259" key="1">
    <source>
        <dbReference type="PROSITE" id="PS50862"/>
    </source>
</evidence>
<dbReference type="InterPro" id="IPR006195">
    <property type="entry name" value="aa-tRNA-synth_II"/>
</dbReference>
<proteinExistence type="predicted"/>
<dbReference type="Proteomes" id="UP000295781">
    <property type="component" value="Chromosome"/>
</dbReference>